<gene>
    <name evidence="8" type="ORF">GCM10022281_10500</name>
</gene>
<comment type="similarity">
    <text evidence="2">Belongs to the TerC family.</text>
</comment>
<sequence>MEFLFADWLGTPVWFWLSFIGVVAGLTALDLGILHKEDREMGIAESLKLSAFYIGLALLFGVWVYFQKTASLGAEAGADLALKYYTAFFIEKALSIDNVFVISLIFTYFAIPAKYQYRALLWGIVAVIILRGIMIGVGAAVVQQYHWVLYIFAAFLVVTGIKMLFAGDKPMDIEGNPVIRFISRHMRVTKELHDQHFFVKVPDEKTGKLVRAATPLFLALVVINLADLVFAVDSVPAVFAITTDTFIVYTSNIMAILGLRALYFALAAMVHRFHYLKYALALVLVFIGAKIFVADFLLDGGKFPPLLSLGVTAGLIAGGVFYSLWKTRGQPEPNWPADKGPEPAGARLDQLPGDRAH</sequence>
<evidence type="ECO:0000256" key="6">
    <source>
        <dbReference type="SAM" id="MobiDB-lite"/>
    </source>
</evidence>
<reference evidence="9" key="1">
    <citation type="journal article" date="2019" name="Int. J. Syst. Evol. Microbiol.">
        <title>The Global Catalogue of Microorganisms (GCM) 10K type strain sequencing project: providing services to taxonomists for standard genome sequencing and annotation.</title>
        <authorList>
            <consortium name="The Broad Institute Genomics Platform"/>
            <consortium name="The Broad Institute Genome Sequencing Center for Infectious Disease"/>
            <person name="Wu L."/>
            <person name="Ma J."/>
        </authorList>
    </citation>
    <scope>NUCLEOTIDE SEQUENCE [LARGE SCALE GENOMIC DNA]</scope>
    <source>
        <strain evidence="9">JCM 17564</strain>
    </source>
</reference>
<feature type="transmembrane region" description="Helical" evidence="7">
    <location>
        <begin position="246"/>
        <end position="266"/>
    </location>
</feature>
<evidence type="ECO:0000256" key="3">
    <source>
        <dbReference type="ARBA" id="ARBA00022692"/>
    </source>
</evidence>
<evidence type="ECO:0000256" key="2">
    <source>
        <dbReference type="ARBA" id="ARBA00007511"/>
    </source>
</evidence>
<feature type="transmembrane region" description="Helical" evidence="7">
    <location>
        <begin position="86"/>
        <end position="111"/>
    </location>
</feature>
<comment type="caution">
    <text evidence="8">The sequence shown here is derived from an EMBL/GenBank/DDBJ whole genome shotgun (WGS) entry which is preliminary data.</text>
</comment>
<evidence type="ECO:0000313" key="9">
    <source>
        <dbReference type="Proteomes" id="UP001424459"/>
    </source>
</evidence>
<feature type="transmembrane region" description="Helical" evidence="7">
    <location>
        <begin position="147"/>
        <end position="165"/>
    </location>
</feature>
<feature type="transmembrane region" description="Helical" evidence="7">
    <location>
        <begin position="303"/>
        <end position="325"/>
    </location>
</feature>
<feature type="transmembrane region" description="Helical" evidence="7">
    <location>
        <begin position="120"/>
        <end position="141"/>
    </location>
</feature>
<evidence type="ECO:0000256" key="5">
    <source>
        <dbReference type="ARBA" id="ARBA00023136"/>
    </source>
</evidence>
<dbReference type="NCBIfam" id="TIGR03718">
    <property type="entry name" value="R_switched_Alx"/>
    <property type="match status" value="1"/>
</dbReference>
<keyword evidence="4 7" id="KW-1133">Transmembrane helix</keyword>
<evidence type="ECO:0000256" key="4">
    <source>
        <dbReference type="ARBA" id="ARBA00022989"/>
    </source>
</evidence>
<dbReference type="Pfam" id="PF03741">
    <property type="entry name" value="TerC"/>
    <property type="match status" value="1"/>
</dbReference>
<keyword evidence="3 7" id="KW-0812">Transmembrane</keyword>
<keyword evidence="9" id="KW-1185">Reference proteome</keyword>
<dbReference type="Proteomes" id="UP001424459">
    <property type="component" value="Unassembled WGS sequence"/>
</dbReference>
<name>A0ABP7TXH0_9SPHN</name>
<dbReference type="PANTHER" id="PTHR30238">
    <property type="entry name" value="MEMBRANE BOUND PREDICTED REDOX MODULATOR"/>
    <property type="match status" value="1"/>
</dbReference>
<dbReference type="InterPro" id="IPR005496">
    <property type="entry name" value="Integral_membrane_TerC"/>
</dbReference>
<evidence type="ECO:0000313" key="8">
    <source>
        <dbReference type="EMBL" id="GAA4032735.1"/>
    </source>
</evidence>
<protein>
    <submittedName>
        <fullName evidence="8">TerC family protein</fullName>
    </submittedName>
</protein>
<keyword evidence="5 7" id="KW-0472">Membrane</keyword>
<feature type="transmembrane region" description="Helical" evidence="7">
    <location>
        <begin position="216"/>
        <end position="240"/>
    </location>
</feature>
<comment type="subcellular location">
    <subcellularLocation>
        <location evidence="1">Membrane</location>
        <topology evidence="1">Multi-pass membrane protein</topology>
    </subcellularLocation>
</comment>
<dbReference type="PANTHER" id="PTHR30238:SF0">
    <property type="entry name" value="THYLAKOID MEMBRANE PROTEIN TERC, CHLOROPLASTIC"/>
    <property type="match status" value="1"/>
</dbReference>
<evidence type="ECO:0000256" key="7">
    <source>
        <dbReference type="SAM" id="Phobius"/>
    </source>
</evidence>
<evidence type="ECO:0000256" key="1">
    <source>
        <dbReference type="ARBA" id="ARBA00004141"/>
    </source>
</evidence>
<dbReference type="RefSeq" id="WP_344695979.1">
    <property type="nucleotide sequence ID" value="NZ_BAABBR010000001.1"/>
</dbReference>
<proteinExistence type="inferred from homology"/>
<dbReference type="InterPro" id="IPR022369">
    <property type="entry name" value="Integral_membrane_TerC_rswitch"/>
</dbReference>
<organism evidence="8 9">
    <name type="scientific">Sphingomonas rosea</name>
    <dbReference type="NCBI Taxonomy" id="335605"/>
    <lineage>
        <taxon>Bacteria</taxon>
        <taxon>Pseudomonadati</taxon>
        <taxon>Pseudomonadota</taxon>
        <taxon>Alphaproteobacteria</taxon>
        <taxon>Sphingomonadales</taxon>
        <taxon>Sphingomonadaceae</taxon>
        <taxon>Sphingomonas</taxon>
    </lineage>
</organism>
<feature type="transmembrane region" description="Helical" evidence="7">
    <location>
        <begin position="13"/>
        <end position="34"/>
    </location>
</feature>
<feature type="transmembrane region" description="Helical" evidence="7">
    <location>
        <begin position="278"/>
        <end position="297"/>
    </location>
</feature>
<accession>A0ABP7TXH0</accession>
<dbReference type="EMBL" id="BAABBR010000001">
    <property type="protein sequence ID" value="GAA4032735.1"/>
    <property type="molecule type" value="Genomic_DNA"/>
</dbReference>
<feature type="transmembrane region" description="Helical" evidence="7">
    <location>
        <begin position="46"/>
        <end position="66"/>
    </location>
</feature>
<feature type="region of interest" description="Disordered" evidence="6">
    <location>
        <begin position="332"/>
        <end position="357"/>
    </location>
</feature>